<reference evidence="3" key="1">
    <citation type="journal article" date="2019" name="Int. J. Syst. Evol. Microbiol.">
        <title>The Global Catalogue of Microorganisms (GCM) 10K type strain sequencing project: providing services to taxonomists for standard genome sequencing and annotation.</title>
        <authorList>
            <consortium name="The Broad Institute Genomics Platform"/>
            <consortium name="The Broad Institute Genome Sequencing Center for Infectious Disease"/>
            <person name="Wu L."/>
            <person name="Ma J."/>
        </authorList>
    </citation>
    <scope>NUCLEOTIDE SEQUENCE [LARGE SCALE GENOMIC DNA]</scope>
    <source>
        <strain evidence="3">CGMCC 1.19061</strain>
    </source>
</reference>
<feature type="transmembrane region" description="Helical" evidence="1">
    <location>
        <begin position="171"/>
        <end position="197"/>
    </location>
</feature>
<keyword evidence="1" id="KW-0472">Membrane</keyword>
<comment type="caution">
    <text evidence="2">The sequence shown here is derived from an EMBL/GenBank/DDBJ whole genome shotgun (WGS) entry which is preliminary data.</text>
</comment>
<gene>
    <name evidence="2" type="ORF">ACFO3L_06935</name>
</gene>
<keyword evidence="1" id="KW-1133">Transmembrane helix</keyword>
<dbReference type="RefSeq" id="WP_379965173.1">
    <property type="nucleotide sequence ID" value="NZ_JBHSGT010000043.1"/>
</dbReference>
<feature type="transmembrane region" description="Helical" evidence="1">
    <location>
        <begin position="20"/>
        <end position="37"/>
    </location>
</feature>
<evidence type="ECO:0000313" key="2">
    <source>
        <dbReference type="EMBL" id="MFC4710352.1"/>
    </source>
</evidence>
<feature type="transmembrane region" description="Helical" evidence="1">
    <location>
        <begin position="118"/>
        <end position="151"/>
    </location>
</feature>
<keyword evidence="1" id="KW-0812">Transmembrane</keyword>
<dbReference type="Proteomes" id="UP001596026">
    <property type="component" value="Unassembled WGS sequence"/>
</dbReference>
<accession>A0ABV9M3K8</accession>
<evidence type="ECO:0000313" key="3">
    <source>
        <dbReference type="Proteomes" id="UP001596026"/>
    </source>
</evidence>
<protein>
    <recommendedName>
        <fullName evidence="4">ABC-2 family transporter protein</fullName>
    </recommendedName>
</protein>
<sequence length="276" mass="31683">MKKMISLEIKRALFNKKMLISLIVGMLISGHQIWLYLHTNDVGNMKQMVGYFEEQAMDAPDYLWSAWIGESGMLFNGFLFFLILPLLAAFPHGNSYMLDEKNGYLKSVFTRTKKKNYYFAKWIATFFSGGLAVIIPLILNFLFFMTLFPIIGPYPETAHAGITDISTLSHLFYSTPFLYVGLFFIIIFIFAGIYATLSLIVTFFTDYSFIIFSFPFLIILFGTMILDLADLSFLSPQEFLYPFQAKISLPLLVLEMCSFLILSLFSYLHFGMRGTD</sequence>
<name>A0ABV9M3K8_9ENTE</name>
<dbReference type="EMBL" id="JBHSGT010000043">
    <property type="protein sequence ID" value="MFC4710352.1"/>
    <property type="molecule type" value="Genomic_DNA"/>
</dbReference>
<proteinExistence type="predicted"/>
<organism evidence="2 3">
    <name type="scientific">Enterococcus eurekensis</name>
    <dbReference type="NCBI Taxonomy" id="1159753"/>
    <lineage>
        <taxon>Bacteria</taxon>
        <taxon>Bacillati</taxon>
        <taxon>Bacillota</taxon>
        <taxon>Bacilli</taxon>
        <taxon>Lactobacillales</taxon>
        <taxon>Enterococcaceae</taxon>
        <taxon>Enterococcus</taxon>
    </lineage>
</organism>
<feature type="transmembrane region" description="Helical" evidence="1">
    <location>
        <begin position="209"/>
        <end position="229"/>
    </location>
</feature>
<feature type="transmembrane region" description="Helical" evidence="1">
    <location>
        <begin position="249"/>
        <end position="270"/>
    </location>
</feature>
<feature type="transmembrane region" description="Helical" evidence="1">
    <location>
        <begin position="73"/>
        <end position="97"/>
    </location>
</feature>
<evidence type="ECO:0008006" key="4">
    <source>
        <dbReference type="Google" id="ProtNLM"/>
    </source>
</evidence>
<evidence type="ECO:0000256" key="1">
    <source>
        <dbReference type="SAM" id="Phobius"/>
    </source>
</evidence>
<keyword evidence="3" id="KW-1185">Reference proteome</keyword>